<dbReference type="OrthoDB" id="3638028at2"/>
<dbReference type="GO" id="GO:0016773">
    <property type="term" value="F:phosphotransferase activity, alcohol group as acceptor"/>
    <property type="evidence" value="ECO:0007669"/>
    <property type="project" value="InterPro"/>
</dbReference>
<keyword evidence="2" id="KW-0418">Kinase</keyword>
<keyword evidence="4" id="KW-1185">Reference proteome</keyword>
<dbReference type="Pfam" id="PF04655">
    <property type="entry name" value="APH_6_hur"/>
    <property type="match status" value="1"/>
</dbReference>
<dbReference type="EMBL" id="JENY01000011">
    <property type="protein sequence ID" value="EXL08803.1"/>
    <property type="molecule type" value="Genomic_DNA"/>
</dbReference>
<dbReference type="RefSeq" id="WP_035026091.1">
    <property type="nucleotide sequence ID" value="NZ_KK073885.1"/>
</dbReference>
<dbReference type="GO" id="GO:0016301">
    <property type="term" value="F:kinase activity"/>
    <property type="evidence" value="ECO:0007669"/>
    <property type="project" value="UniProtKB-KW"/>
</dbReference>
<dbReference type="AlphaFoldDB" id="A0A011USG4"/>
<sequence length="280" mass="30985">MTETPAFPAHWNIAAARLIADTFSSRVWKVTLGDGSVAVVKDLKPFDDIEDELRGAHLLAWRNGRGLVRLIGQDRNRMLIEYAGERHLADVLQTGGDAAATGIAAELMQRLHAPGDGPAPSGLQPLAERYEALFRKAKQDRAAGVLSAYVDAAELAQQLLDTERDIRPLHGDLHHENILEGPRGWLAIDPKGLLGDIGFDAANLFCNPLDRDDLCLDPERIARMAEQLAQAMRQDPRRLLDHAFAYGCLSAAWHHEDDNVADENRELAVADAVREVRKRF</sequence>
<gene>
    <name evidence="1" type="ORF">BG36_03055</name>
    <name evidence="2" type="ORF">DES43_10971</name>
</gene>
<reference evidence="2 4" key="2">
    <citation type="submission" date="2019-03" db="EMBL/GenBank/DDBJ databases">
        <title>Genomic Encyclopedia of Type Strains, Phase IV (KMG-IV): sequencing the most valuable type-strain genomes for metagenomic binning, comparative biology and taxonomic classification.</title>
        <authorList>
            <person name="Goeker M."/>
        </authorList>
    </citation>
    <scope>NUCLEOTIDE SEQUENCE [LARGE SCALE GENOMIC DNA]</scope>
    <source>
        <strain evidence="2 4">DSM 11603</strain>
    </source>
</reference>
<protein>
    <submittedName>
        <fullName evidence="2">Streptomycin 6-kinase</fullName>
    </submittedName>
    <submittedName>
        <fullName evidence="1">Streptomycin resistance protein</fullName>
    </submittedName>
</protein>
<dbReference type="HOGENOM" id="CLU_061172_0_0_5"/>
<organism evidence="1 3">
    <name type="scientific">Aquamicrobium defluvii</name>
    <dbReference type="NCBI Taxonomy" id="69279"/>
    <lineage>
        <taxon>Bacteria</taxon>
        <taxon>Pseudomonadati</taxon>
        <taxon>Pseudomonadota</taxon>
        <taxon>Alphaproteobacteria</taxon>
        <taxon>Hyphomicrobiales</taxon>
        <taxon>Phyllobacteriaceae</taxon>
        <taxon>Aquamicrobium</taxon>
    </lineage>
</organism>
<name>A0A011USG4_9HYPH</name>
<dbReference type="PATRIC" id="fig|69279.3.peg.2012"/>
<dbReference type="STRING" id="69279.BG36_03055"/>
<accession>A0A011USG4</accession>
<evidence type="ECO:0000313" key="1">
    <source>
        <dbReference type="EMBL" id="EXL08803.1"/>
    </source>
</evidence>
<evidence type="ECO:0000313" key="4">
    <source>
        <dbReference type="Proteomes" id="UP000294958"/>
    </source>
</evidence>
<keyword evidence="2" id="KW-0808">Transferase</keyword>
<dbReference type="eggNOG" id="COG3570">
    <property type="taxonomic scope" value="Bacteria"/>
</dbReference>
<dbReference type="SUPFAM" id="SSF56112">
    <property type="entry name" value="Protein kinase-like (PK-like)"/>
    <property type="match status" value="1"/>
</dbReference>
<dbReference type="GO" id="GO:0019748">
    <property type="term" value="P:secondary metabolic process"/>
    <property type="evidence" value="ECO:0007669"/>
    <property type="project" value="InterPro"/>
</dbReference>
<dbReference type="Proteomes" id="UP000019849">
    <property type="component" value="Unassembled WGS sequence"/>
</dbReference>
<evidence type="ECO:0000313" key="2">
    <source>
        <dbReference type="EMBL" id="TDR35435.1"/>
    </source>
</evidence>
<dbReference type="InterPro" id="IPR011009">
    <property type="entry name" value="Kinase-like_dom_sf"/>
</dbReference>
<dbReference type="EMBL" id="SNZF01000009">
    <property type="protein sequence ID" value="TDR35435.1"/>
    <property type="molecule type" value="Genomic_DNA"/>
</dbReference>
<evidence type="ECO:0000313" key="3">
    <source>
        <dbReference type="Proteomes" id="UP000019849"/>
    </source>
</evidence>
<reference evidence="1 3" key="1">
    <citation type="submission" date="2014-02" db="EMBL/GenBank/DDBJ databases">
        <title>Aquamicrobium defluvii Genome sequencing.</title>
        <authorList>
            <person name="Wang X."/>
        </authorList>
    </citation>
    <scope>NUCLEOTIDE SEQUENCE [LARGE SCALE GENOMIC DNA]</scope>
    <source>
        <strain evidence="1 3">W13Z1</strain>
    </source>
</reference>
<dbReference type="Proteomes" id="UP000294958">
    <property type="component" value="Unassembled WGS sequence"/>
</dbReference>
<comment type="caution">
    <text evidence="1">The sequence shown here is derived from an EMBL/GenBank/DDBJ whole genome shotgun (WGS) entry which is preliminary data.</text>
</comment>
<dbReference type="InterPro" id="IPR006748">
    <property type="entry name" value="NH2Glyco/OHUrea_AB-resist_kin"/>
</dbReference>
<proteinExistence type="predicted"/>